<protein>
    <submittedName>
        <fullName evidence="1">Uncharacterized protein</fullName>
    </submittedName>
</protein>
<evidence type="ECO:0000313" key="2">
    <source>
        <dbReference type="Proteomes" id="UP001162501"/>
    </source>
</evidence>
<sequence length="108" mass="11751">MVAVSAVPFLWAWHGACWVEGVQSVCLEKLDGGEQSPAQGGDGRAPFSLQAFRPGSAPQPLLVALRSGPTPGEDRRRWARLTFSLSFLCRRCVFLPAPRPRPSLLHVA</sequence>
<gene>
    <name evidence="1" type="ORF">MRATA1EN22A_LOCUS6448</name>
</gene>
<evidence type="ECO:0000313" key="1">
    <source>
        <dbReference type="EMBL" id="CAM9717049.1"/>
    </source>
</evidence>
<organism evidence="1 2">
    <name type="scientific">Rangifer tarandus platyrhynchus</name>
    <name type="common">Svalbard reindeer</name>
    <dbReference type="NCBI Taxonomy" id="3082113"/>
    <lineage>
        <taxon>Eukaryota</taxon>
        <taxon>Metazoa</taxon>
        <taxon>Chordata</taxon>
        <taxon>Craniata</taxon>
        <taxon>Vertebrata</taxon>
        <taxon>Euteleostomi</taxon>
        <taxon>Mammalia</taxon>
        <taxon>Eutheria</taxon>
        <taxon>Laurasiatheria</taxon>
        <taxon>Artiodactyla</taxon>
        <taxon>Ruminantia</taxon>
        <taxon>Pecora</taxon>
        <taxon>Cervidae</taxon>
        <taxon>Odocoileinae</taxon>
        <taxon>Rangifer</taxon>
    </lineage>
</organism>
<dbReference type="EMBL" id="OX596100">
    <property type="protein sequence ID" value="CAM9717049.1"/>
    <property type="molecule type" value="Genomic_DNA"/>
</dbReference>
<dbReference type="Proteomes" id="UP001162501">
    <property type="component" value="Chromosome 16"/>
</dbReference>
<proteinExistence type="predicted"/>
<reference evidence="1" key="1">
    <citation type="submission" date="2023-05" db="EMBL/GenBank/DDBJ databases">
        <authorList>
            <consortium name="ELIXIR-Norway"/>
        </authorList>
    </citation>
    <scope>NUCLEOTIDE SEQUENCE</scope>
</reference>
<reference evidence="1" key="2">
    <citation type="submission" date="2025-03" db="EMBL/GenBank/DDBJ databases">
        <authorList>
            <consortium name="ELIXIR-Norway"/>
            <consortium name="Elixir Norway"/>
        </authorList>
    </citation>
    <scope>NUCLEOTIDE SEQUENCE</scope>
</reference>
<name>A0AC59YHX9_RANTA</name>
<accession>A0AC59YHX9</accession>